<sequence length="296" mass="31667">MSRGWRRRALACFGFGLLSACLTNEPDPDASGIYACVGTEDCPGEQACLQGVCEAVALPVVTISSPEDLEALPFGTEHQEVLSLTGANLTLRPLSESGEAVPGEGHIVVFVDEVEVLVIDSGNLGAGIQEFIDIPDTPGVHYIRAQARLNDGSDYDNPEGSGRNLVWVDDGREHVALRRPWLRERFGLDEQSIEVEIEVLGGMTVGPPSDTEAIHAHIYYDQMLPECLNIPLCEAGYNGVVPSNAGEFGPIPIPASEPGPATISASLAESGHTVYLEESTMMPVVTEVTIFREALP</sequence>
<dbReference type="Proteomes" id="UP000005801">
    <property type="component" value="Unassembled WGS sequence"/>
</dbReference>
<dbReference type="PROSITE" id="PS51257">
    <property type="entry name" value="PROKAR_LIPOPROTEIN"/>
    <property type="match status" value="1"/>
</dbReference>
<keyword evidence="2" id="KW-1185">Reference proteome</keyword>
<organism evidence="1 2">
    <name type="scientific">Plesiocystis pacifica SIR-1</name>
    <dbReference type="NCBI Taxonomy" id="391625"/>
    <lineage>
        <taxon>Bacteria</taxon>
        <taxon>Pseudomonadati</taxon>
        <taxon>Myxococcota</taxon>
        <taxon>Polyangia</taxon>
        <taxon>Nannocystales</taxon>
        <taxon>Nannocystaceae</taxon>
        <taxon>Plesiocystis</taxon>
    </lineage>
</organism>
<accession>A6G452</accession>
<dbReference type="OrthoDB" id="5504744at2"/>
<evidence type="ECO:0008006" key="3">
    <source>
        <dbReference type="Google" id="ProtNLM"/>
    </source>
</evidence>
<reference evidence="1 2" key="1">
    <citation type="submission" date="2007-06" db="EMBL/GenBank/DDBJ databases">
        <authorList>
            <person name="Shimkets L."/>
            <person name="Ferriera S."/>
            <person name="Johnson J."/>
            <person name="Kravitz S."/>
            <person name="Beeson K."/>
            <person name="Sutton G."/>
            <person name="Rogers Y.-H."/>
            <person name="Friedman R."/>
            <person name="Frazier M."/>
            <person name="Venter J.C."/>
        </authorList>
    </citation>
    <scope>NUCLEOTIDE SEQUENCE [LARGE SCALE GENOMIC DNA]</scope>
    <source>
        <strain evidence="1 2">SIR-1</strain>
    </source>
</reference>
<comment type="caution">
    <text evidence="1">The sequence shown here is derived from an EMBL/GenBank/DDBJ whole genome shotgun (WGS) entry which is preliminary data.</text>
</comment>
<dbReference type="EMBL" id="ABCS01000020">
    <property type="protein sequence ID" value="EDM79375.1"/>
    <property type="molecule type" value="Genomic_DNA"/>
</dbReference>
<dbReference type="AlphaFoldDB" id="A6G452"/>
<evidence type="ECO:0000313" key="2">
    <source>
        <dbReference type="Proteomes" id="UP000005801"/>
    </source>
</evidence>
<proteinExistence type="predicted"/>
<protein>
    <recommendedName>
        <fullName evidence="3">Lipoprotein</fullName>
    </recommendedName>
</protein>
<evidence type="ECO:0000313" key="1">
    <source>
        <dbReference type="EMBL" id="EDM79375.1"/>
    </source>
</evidence>
<dbReference type="RefSeq" id="WP_006971501.1">
    <property type="nucleotide sequence ID" value="NZ_ABCS01000020.1"/>
</dbReference>
<dbReference type="STRING" id="391625.PPSIR1_02441"/>
<name>A6G452_9BACT</name>
<gene>
    <name evidence="1" type="ORF">PPSIR1_02441</name>
</gene>